<dbReference type="InterPro" id="IPR027385">
    <property type="entry name" value="Beta-barrel_OMP"/>
</dbReference>
<evidence type="ECO:0000313" key="3">
    <source>
        <dbReference type="EMBL" id="RDB36812.1"/>
    </source>
</evidence>
<gene>
    <name evidence="3" type="ORF">DCC88_03165</name>
</gene>
<keyword evidence="4" id="KW-1185">Reference proteome</keyword>
<dbReference type="InterPro" id="IPR011250">
    <property type="entry name" value="OMP/PagP_B-barrel"/>
</dbReference>
<proteinExistence type="predicted"/>
<organism evidence="3 4">
    <name type="scientific">Spirobacillus cienkowskii</name>
    <dbReference type="NCBI Taxonomy" id="495820"/>
    <lineage>
        <taxon>Bacteria</taxon>
        <taxon>Pseudomonadati</taxon>
        <taxon>Bdellovibrionota</taxon>
        <taxon>Oligoflexia</taxon>
        <taxon>Silvanigrellales</taxon>
        <taxon>Spirobacillus</taxon>
    </lineage>
</organism>
<sequence length="206" mass="23370">MQTEMPIMQSQLEQKYPMVDGVSGMLVPLKSENIALANTVISLGVYNEFVTSSAAQSYNSFGLGFSIGMHHKIRDIWLGGIELRWSDWMSKSTARSDLSPLSIYSKIQVYIPTDFILNQNFRSIVKPYATAGLGYTFFYNRRSVLDIQTNNTLGQFSMTYGAGLTIKFQNLFSIKPSFEYWRGIQTSEFKAGIYRLEILFGDVENI</sequence>
<protein>
    <recommendedName>
        <fullName evidence="2">Outer membrane protein beta-barrel domain-containing protein</fullName>
    </recommendedName>
</protein>
<dbReference type="Pfam" id="PF13505">
    <property type="entry name" value="OMP_b-brl"/>
    <property type="match status" value="1"/>
</dbReference>
<evidence type="ECO:0000313" key="4">
    <source>
        <dbReference type="Proteomes" id="UP000253934"/>
    </source>
</evidence>
<dbReference type="Gene3D" id="2.40.160.20">
    <property type="match status" value="1"/>
</dbReference>
<dbReference type="Proteomes" id="UP000253934">
    <property type="component" value="Unassembled WGS sequence"/>
</dbReference>
<dbReference type="SUPFAM" id="SSF56925">
    <property type="entry name" value="OMPA-like"/>
    <property type="match status" value="1"/>
</dbReference>
<name>A0A369KT85_9BACT</name>
<feature type="domain" description="Outer membrane protein beta-barrel" evidence="2">
    <location>
        <begin position="56"/>
        <end position="180"/>
    </location>
</feature>
<dbReference type="AlphaFoldDB" id="A0A369KT85"/>
<accession>A0A369KT85</accession>
<keyword evidence="1" id="KW-0732">Signal</keyword>
<evidence type="ECO:0000256" key="1">
    <source>
        <dbReference type="ARBA" id="ARBA00022729"/>
    </source>
</evidence>
<dbReference type="EMBL" id="QOVW01000024">
    <property type="protein sequence ID" value="RDB36812.1"/>
    <property type="molecule type" value="Genomic_DNA"/>
</dbReference>
<evidence type="ECO:0000259" key="2">
    <source>
        <dbReference type="Pfam" id="PF13505"/>
    </source>
</evidence>
<comment type="caution">
    <text evidence="3">The sequence shown here is derived from an EMBL/GenBank/DDBJ whole genome shotgun (WGS) entry which is preliminary data.</text>
</comment>
<reference evidence="3" key="1">
    <citation type="submission" date="2018-04" db="EMBL/GenBank/DDBJ databases">
        <title>Draft genome sequence of the Candidatus Spirobacillus cienkowskii, a pathogen of freshwater Daphnia species, reconstructed from hemolymph metagenomic reads.</title>
        <authorList>
            <person name="Bresciani L."/>
            <person name="Lemos L.N."/>
            <person name="Wale N."/>
            <person name="Lin J.Y."/>
            <person name="Fernandes G.R."/>
            <person name="Duffy M.A."/>
            <person name="Rodrigues J.M."/>
        </authorList>
    </citation>
    <scope>NUCLEOTIDE SEQUENCE [LARGE SCALE GENOMIC DNA]</scope>
    <source>
        <strain evidence="3">Binning01</strain>
    </source>
</reference>